<sequence length="269" mass="30909">MAHVKADFAARKARWDEDPKQSLELTDLGSGILAGRTTDSVMPQETGLNMRRLFQSDPNQELAEIEQAMEFYGDRPEFQKRLEQKYDTGREGSTNAGGIRRPVLGMWGNIIRDQLDDPFAIRMFERYWRGFGDYQMGDQEFAALLESLKDESGNLKTRPSTDGIGKSTEPKFFTQNGRIYRAEKTEFYDSQAERALGDAWLIYEQGDDAKKPVGLYDEYDFNWKPFFGEGSRRKFKSEIDTRLVSMASLAEPKTRDFVIRYGVSPEKLP</sequence>
<keyword evidence="2" id="KW-1185">Reference proteome</keyword>
<proteinExistence type="predicted"/>
<protein>
    <submittedName>
        <fullName evidence="1">Uncharacterized protein</fullName>
    </submittedName>
</protein>
<accession>A0A3D9HTH2</accession>
<evidence type="ECO:0000313" key="1">
    <source>
        <dbReference type="EMBL" id="RED52176.1"/>
    </source>
</evidence>
<evidence type="ECO:0000313" key="2">
    <source>
        <dbReference type="Proteomes" id="UP000256845"/>
    </source>
</evidence>
<organism evidence="1 2">
    <name type="scientific">Aestuariispira insulae</name>
    <dbReference type="NCBI Taxonomy" id="1461337"/>
    <lineage>
        <taxon>Bacteria</taxon>
        <taxon>Pseudomonadati</taxon>
        <taxon>Pseudomonadota</taxon>
        <taxon>Alphaproteobacteria</taxon>
        <taxon>Rhodospirillales</taxon>
        <taxon>Kiloniellaceae</taxon>
        <taxon>Aestuariispira</taxon>
    </lineage>
</organism>
<dbReference type="EMBL" id="QRDW01000002">
    <property type="protein sequence ID" value="RED52176.1"/>
    <property type="molecule type" value="Genomic_DNA"/>
</dbReference>
<reference evidence="1 2" key="1">
    <citation type="submission" date="2018-07" db="EMBL/GenBank/DDBJ databases">
        <title>Genomic Encyclopedia of Type Strains, Phase III (KMG-III): the genomes of soil and plant-associated and newly described type strains.</title>
        <authorList>
            <person name="Whitman W."/>
        </authorList>
    </citation>
    <scope>NUCLEOTIDE SEQUENCE [LARGE SCALE GENOMIC DNA]</scope>
    <source>
        <strain evidence="1 2">CECT 8488</strain>
    </source>
</reference>
<gene>
    <name evidence="1" type="ORF">DFP90_102194</name>
</gene>
<dbReference type="Proteomes" id="UP000256845">
    <property type="component" value="Unassembled WGS sequence"/>
</dbReference>
<comment type="caution">
    <text evidence="1">The sequence shown here is derived from an EMBL/GenBank/DDBJ whole genome shotgun (WGS) entry which is preliminary data.</text>
</comment>
<name>A0A3D9HTH2_9PROT</name>
<dbReference type="AlphaFoldDB" id="A0A3D9HTH2"/>